<dbReference type="SUPFAM" id="SSF51735">
    <property type="entry name" value="NAD(P)-binding Rossmann-fold domains"/>
    <property type="match status" value="1"/>
</dbReference>
<dbReference type="AlphaFoldDB" id="A0A3N2Q2I7"/>
<dbReference type="Proteomes" id="UP000272025">
    <property type="component" value="Unassembled WGS sequence"/>
</dbReference>
<protein>
    <submittedName>
        <fullName evidence="4">Short chain dehydrogenase</fullName>
    </submittedName>
</protein>
<dbReference type="STRING" id="1314773.A0A3N2Q2I7"/>
<gene>
    <name evidence="4" type="ORF">SODALDRAFT_270857</name>
</gene>
<dbReference type="RefSeq" id="XP_028468785.1">
    <property type="nucleotide sequence ID" value="XM_028607739.1"/>
</dbReference>
<dbReference type="InterPro" id="IPR036291">
    <property type="entry name" value="NAD(P)-bd_dom_sf"/>
</dbReference>
<name>A0A3N2Q2I7_SODAK</name>
<proteinExistence type="inferred from homology"/>
<dbReference type="PANTHER" id="PTHR42760">
    <property type="entry name" value="SHORT-CHAIN DEHYDROGENASES/REDUCTASES FAMILY MEMBER"/>
    <property type="match status" value="1"/>
</dbReference>
<dbReference type="GO" id="GO:0006633">
    <property type="term" value="P:fatty acid biosynthetic process"/>
    <property type="evidence" value="ECO:0007669"/>
    <property type="project" value="TreeGrafter"/>
</dbReference>
<dbReference type="PROSITE" id="PS00061">
    <property type="entry name" value="ADH_SHORT"/>
    <property type="match status" value="1"/>
</dbReference>
<dbReference type="GO" id="GO:0048038">
    <property type="term" value="F:quinone binding"/>
    <property type="evidence" value="ECO:0007669"/>
    <property type="project" value="TreeGrafter"/>
</dbReference>
<dbReference type="InterPro" id="IPR002347">
    <property type="entry name" value="SDR_fam"/>
</dbReference>
<keyword evidence="5" id="KW-1185">Reference proteome</keyword>
<dbReference type="GO" id="GO:0016616">
    <property type="term" value="F:oxidoreductase activity, acting on the CH-OH group of donors, NAD or NADP as acceptor"/>
    <property type="evidence" value="ECO:0007669"/>
    <property type="project" value="TreeGrafter"/>
</dbReference>
<keyword evidence="2" id="KW-0521">NADP</keyword>
<dbReference type="GeneID" id="39576217"/>
<evidence type="ECO:0000256" key="3">
    <source>
        <dbReference type="RuleBase" id="RU000363"/>
    </source>
</evidence>
<sequence>MTSHPLQGKVVIVTGSGGGLGKAIAEAYLAAGAKVTLCDINDSRLAETETEFKQTYPDAASRLHITTVDVTNEASVAALVNSTVEAFGSLDILVNNAGVMDTFDPVGECSKYTWDRVLGVNLTGTFLCSKAAVNRFLSQDGDERGGTGGLVINIGSSASFRGFNAGAAYTASKHAIVGLTKNTASFYGDRGVYCVALLLGAMVTTNISEGLAQNMNREGYAKMMAINPNLDPANSSVDVKDVAKYCVFLSDRGIAASSNGGCIVFNQNWPAA</sequence>
<dbReference type="Pfam" id="PF00106">
    <property type="entry name" value="adh_short"/>
    <property type="match status" value="1"/>
</dbReference>
<organism evidence="4 5">
    <name type="scientific">Sodiomyces alkalinus (strain CBS 110278 / VKM F-3762 / F11)</name>
    <name type="common">Alkaliphilic filamentous fungus</name>
    <dbReference type="NCBI Taxonomy" id="1314773"/>
    <lineage>
        <taxon>Eukaryota</taxon>
        <taxon>Fungi</taxon>
        <taxon>Dikarya</taxon>
        <taxon>Ascomycota</taxon>
        <taxon>Pezizomycotina</taxon>
        <taxon>Sordariomycetes</taxon>
        <taxon>Hypocreomycetidae</taxon>
        <taxon>Glomerellales</taxon>
        <taxon>Plectosphaerellaceae</taxon>
        <taxon>Sodiomyces</taxon>
    </lineage>
</organism>
<accession>A0A3N2Q2I7</accession>
<comment type="similarity">
    <text evidence="1 3">Belongs to the short-chain dehydrogenases/reductases (SDR) family.</text>
</comment>
<evidence type="ECO:0000313" key="4">
    <source>
        <dbReference type="EMBL" id="ROT40979.1"/>
    </source>
</evidence>
<dbReference type="Gene3D" id="3.40.50.720">
    <property type="entry name" value="NAD(P)-binding Rossmann-like Domain"/>
    <property type="match status" value="1"/>
</dbReference>
<dbReference type="EMBL" id="ML119052">
    <property type="protein sequence ID" value="ROT40979.1"/>
    <property type="molecule type" value="Genomic_DNA"/>
</dbReference>
<dbReference type="PRINTS" id="PR00081">
    <property type="entry name" value="GDHRDH"/>
</dbReference>
<evidence type="ECO:0000256" key="1">
    <source>
        <dbReference type="ARBA" id="ARBA00006484"/>
    </source>
</evidence>
<dbReference type="FunFam" id="3.40.50.720:FF:000084">
    <property type="entry name" value="Short-chain dehydrogenase reductase"/>
    <property type="match status" value="1"/>
</dbReference>
<dbReference type="PRINTS" id="PR00080">
    <property type="entry name" value="SDRFAMILY"/>
</dbReference>
<evidence type="ECO:0000313" key="5">
    <source>
        <dbReference type="Proteomes" id="UP000272025"/>
    </source>
</evidence>
<dbReference type="InterPro" id="IPR020904">
    <property type="entry name" value="Sc_DH/Rdtase_CS"/>
</dbReference>
<dbReference type="PANTHER" id="PTHR42760:SF127">
    <property type="entry name" value="3-KETOACYL-ACYL CARRIER PROTEIN REDUCTASE-RELATED"/>
    <property type="match status" value="1"/>
</dbReference>
<dbReference type="CDD" id="cd05233">
    <property type="entry name" value="SDR_c"/>
    <property type="match status" value="1"/>
</dbReference>
<evidence type="ECO:0000256" key="2">
    <source>
        <dbReference type="ARBA" id="ARBA00022857"/>
    </source>
</evidence>
<dbReference type="OrthoDB" id="417891at2759"/>
<reference evidence="4 5" key="1">
    <citation type="journal article" date="2018" name="Mol. Ecol.">
        <title>The obligate alkalophilic soda-lake fungus Sodiomyces alkalinus has shifted to a protein diet.</title>
        <authorList>
            <person name="Grum-Grzhimaylo A.A."/>
            <person name="Falkoski D.L."/>
            <person name="van den Heuvel J."/>
            <person name="Valero-Jimenez C.A."/>
            <person name="Min B."/>
            <person name="Choi I.G."/>
            <person name="Lipzen A."/>
            <person name="Daum C.G."/>
            <person name="Aanen D.K."/>
            <person name="Tsang A."/>
            <person name="Henrissat B."/>
            <person name="Bilanenko E.N."/>
            <person name="de Vries R.P."/>
            <person name="van Kan J.A.L."/>
            <person name="Grigoriev I.V."/>
            <person name="Debets A.J.M."/>
        </authorList>
    </citation>
    <scope>NUCLEOTIDE SEQUENCE [LARGE SCALE GENOMIC DNA]</scope>
    <source>
        <strain evidence="4 5">F11</strain>
    </source>
</reference>